<proteinExistence type="predicted"/>
<dbReference type="PANTHER" id="PTHR43685">
    <property type="entry name" value="GLYCOSYLTRANSFERASE"/>
    <property type="match status" value="1"/>
</dbReference>
<dbReference type="CDD" id="cd00761">
    <property type="entry name" value="Glyco_tranf_GTA_type"/>
    <property type="match status" value="1"/>
</dbReference>
<protein>
    <submittedName>
        <fullName evidence="2">Glycosyltransferase family 2 protein</fullName>
        <ecNumber evidence="2">2.4.-.-</ecNumber>
    </submittedName>
</protein>
<evidence type="ECO:0000313" key="2">
    <source>
        <dbReference type="EMBL" id="WFP09411.1"/>
    </source>
</evidence>
<evidence type="ECO:0000259" key="1">
    <source>
        <dbReference type="Pfam" id="PF00535"/>
    </source>
</evidence>
<keyword evidence="2" id="KW-0328">Glycosyltransferase</keyword>
<dbReference type="EC" id="2.4.-.-" evidence="2"/>
<dbReference type="GO" id="GO:0016757">
    <property type="term" value="F:glycosyltransferase activity"/>
    <property type="evidence" value="ECO:0007669"/>
    <property type="project" value="UniProtKB-KW"/>
</dbReference>
<gene>
    <name evidence="2" type="ORF">P8T11_05895</name>
</gene>
<dbReference type="SUPFAM" id="SSF53448">
    <property type="entry name" value="Nucleotide-diphospho-sugar transferases"/>
    <property type="match status" value="1"/>
</dbReference>
<evidence type="ECO:0000313" key="3">
    <source>
        <dbReference type="Proteomes" id="UP001214170"/>
    </source>
</evidence>
<dbReference type="Proteomes" id="UP001214170">
    <property type="component" value="Chromosome"/>
</dbReference>
<accession>A0ABY8GX81</accession>
<name>A0ABY8GX81_9BURK</name>
<sequence length="450" mass="51406">MNENIKFLYNNWLLQGGKWKSPYHDIAFSTSKRPRSNMANLLLDCGLISRAADLIEEASAHEILLAKAKLEFLRGNHVKSTNYLLEVLDEKNNSAQKRRAIRLLTRVSPEDMIAWLERHDEQQLLCRINAVTQQVSNAEILLTSRSGDDHLLVSNSLLRSTEKLYRLNDLWREMHLAPLPIPSNESAFDINYFPVSERVLASDDSHNNNVSVVMTVHNGAAYLKSSILSILNQLNVEIELIVVDDGSTDDTWKIIEKIKNLHPKRVRCIRLANNVGTYRAKNLALPMCRYEYMAFQDADDWSHPERLFRAISWLRASKSNVAVTCRYVRLSEEGSFYSPAVWPIRQWSPNTLVMRRKEILDNIGGFDTVAVGADTDYFERIRAVFGDSRIKFQQEVMLVAMGLSTSLMHNKFTGVSANGYSSKRIAYREESAERILSAVRGSPQLIRLPY</sequence>
<dbReference type="InterPro" id="IPR001173">
    <property type="entry name" value="Glyco_trans_2-like"/>
</dbReference>
<feature type="domain" description="Glycosyltransferase 2-like" evidence="1">
    <location>
        <begin position="211"/>
        <end position="366"/>
    </location>
</feature>
<dbReference type="EMBL" id="CP121261">
    <property type="protein sequence ID" value="WFP09411.1"/>
    <property type="molecule type" value="Genomic_DNA"/>
</dbReference>
<dbReference type="InterPro" id="IPR029044">
    <property type="entry name" value="Nucleotide-diphossugar_trans"/>
</dbReference>
<dbReference type="InterPro" id="IPR050834">
    <property type="entry name" value="Glycosyltransf_2"/>
</dbReference>
<keyword evidence="2" id="KW-0808">Transferase</keyword>
<dbReference type="RefSeq" id="WP_268077813.1">
    <property type="nucleotide sequence ID" value="NZ_CP106885.1"/>
</dbReference>
<dbReference type="Gene3D" id="3.90.550.10">
    <property type="entry name" value="Spore Coat Polysaccharide Biosynthesis Protein SpsA, Chain A"/>
    <property type="match status" value="1"/>
</dbReference>
<reference evidence="2 3" key="1">
    <citation type="submission" date="2023-03" db="EMBL/GenBank/DDBJ databases">
        <title>Achromobacter spanius LIG8.</title>
        <authorList>
            <person name="Shrestha S."/>
        </authorList>
    </citation>
    <scope>NUCLEOTIDE SEQUENCE [LARGE SCALE GENOMIC DNA]</scope>
    <source>
        <strain evidence="2 3">LIG8</strain>
    </source>
</reference>
<organism evidence="2 3">
    <name type="scientific">Achromobacter spanius</name>
    <dbReference type="NCBI Taxonomy" id="217203"/>
    <lineage>
        <taxon>Bacteria</taxon>
        <taxon>Pseudomonadati</taxon>
        <taxon>Pseudomonadota</taxon>
        <taxon>Betaproteobacteria</taxon>
        <taxon>Burkholderiales</taxon>
        <taxon>Alcaligenaceae</taxon>
        <taxon>Achromobacter</taxon>
    </lineage>
</organism>
<keyword evidence="3" id="KW-1185">Reference proteome</keyword>
<dbReference type="Pfam" id="PF00535">
    <property type="entry name" value="Glycos_transf_2"/>
    <property type="match status" value="1"/>
</dbReference>
<dbReference type="PANTHER" id="PTHR43685:SF11">
    <property type="entry name" value="GLYCOSYLTRANSFERASE TAGX-RELATED"/>
    <property type="match status" value="1"/>
</dbReference>